<gene>
    <name evidence="1" type="ORF">M9Y10_023632</name>
</gene>
<name>A0ABR2KYU9_9EUKA</name>
<keyword evidence="2" id="KW-1185">Reference proteome</keyword>
<organism evidence="1 2">
    <name type="scientific">Tritrichomonas musculus</name>
    <dbReference type="NCBI Taxonomy" id="1915356"/>
    <lineage>
        <taxon>Eukaryota</taxon>
        <taxon>Metamonada</taxon>
        <taxon>Parabasalia</taxon>
        <taxon>Tritrichomonadida</taxon>
        <taxon>Tritrichomonadidae</taxon>
        <taxon>Tritrichomonas</taxon>
    </lineage>
</organism>
<accession>A0ABR2KYU9</accession>
<evidence type="ECO:0000313" key="2">
    <source>
        <dbReference type="Proteomes" id="UP001470230"/>
    </source>
</evidence>
<dbReference type="EMBL" id="JAPFFF010000003">
    <property type="protein sequence ID" value="KAK8895190.1"/>
    <property type="molecule type" value="Genomic_DNA"/>
</dbReference>
<proteinExistence type="predicted"/>
<comment type="caution">
    <text evidence="1">The sequence shown here is derived from an EMBL/GenBank/DDBJ whole genome shotgun (WGS) entry which is preliminary data.</text>
</comment>
<sequence length="146" mass="16821">MKMRCKYVTSFTSVEIGNLLIHSCNVNSNVVSMASDDYDSGNNPALVFVRDKELKVENFYFFRNKLNNNGKFAKRNENGNKITISLIDCYADTNIDGQWKHDYVKTQNCHFSNPIEKTFPLRQLNLISMVDISIRITIDKVDLLMV</sequence>
<reference evidence="1 2" key="1">
    <citation type="submission" date="2024-04" db="EMBL/GenBank/DDBJ databases">
        <title>Tritrichomonas musculus Genome.</title>
        <authorList>
            <person name="Alves-Ferreira E."/>
            <person name="Grigg M."/>
            <person name="Lorenzi H."/>
            <person name="Galac M."/>
        </authorList>
    </citation>
    <scope>NUCLEOTIDE SEQUENCE [LARGE SCALE GENOMIC DNA]</scope>
    <source>
        <strain evidence="1 2">EAF2021</strain>
    </source>
</reference>
<dbReference type="Proteomes" id="UP001470230">
    <property type="component" value="Unassembled WGS sequence"/>
</dbReference>
<protein>
    <submittedName>
        <fullName evidence="1">Uncharacterized protein</fullName>
    </submittedName>
</protein>
<evidence type="ECO:0000313" key="1">
    <source>
        <dbReference type="EMBL" id="KAK8895190.1"/>
    </source>
</evidence>